<feature type="compositionally biased region" description="Low complexity" evidence="1">
    <location>
        <begin position="364"/>
        <end position="394"/>
    </location>
</feature>
<comment type="caution">
    <text evidence="2">The sequence shown here is derived from an EMBL/GenBank/DDBJ whole genome shotgun (WGS) entry which is preliminary data.</text>
</comment>
<feature type="compositionally biased region" description="Pro residues" evidence="1">
    <location>
        <begin position="318"/>
        <end position="330"/>
    </location>
</feature>
<evidence type="ECO:0000313" key="2">
    <source>
        <dbReference type="EMBL" id="CAE6429229.1"/>
    </source>
</evidence>
<name>A0A8H2XJK7_9AGAM</name>
<feature type="compositionally biased region" description="Polar residues" evidence="1">
    <location>
        <begin position="64"/>
        <end position="78"/>
    </location>
</feature>
<dbReference type="EMBL" id="CAJMXA010000400">
    <property type="protein sequence ID" value="CAE6429229.1"/>
    <property type="molecule type" value="Genomic_DNA"/>
</dbReference>
<dbReference type="Proteomes" id="UP000663853">
    <property type="component" value="Unassembled WGS sequence"/>
</dbReference>
<feature type="compositionally biased region" description="Low complexity" evidence="1">
    <location>
        <begin position="219"/>
        <end position="228"/>
    </location>
</feature>
<accession>A0A8H2XJK7</accession>
<feature type="compositionally biased region" description="Low complexity" evidence="1">
    <location>
        <begin position="331"/>
        <end position="340"/>
    </location>
</feature>
<feature type="region of interest" description="Disordered" evidence="1">
    <location>
        <begin position="171"/>
        <end position="430"/>
    </location>
</feature>
<feature type="compositionally biased region" description="Polar residues" evidence="1">
    <location>
        <begin position="177"/>
        <end position="193"/>
    </location>
</feature>
<feature type="compositionally biased region" description="Pro residues" evidence="1">
    <location>
        <begin position="271"/>
        <end position="280"/>
    </location>
</feature>
<dbReference type="AlphaFoldDB" id="A0A8H2XJK7"/>
<proteinExistence type="predicted"/>
<gene>
    <name evidence="2" type="ORF">RDB_LOCUS21632</name>
</gene>
<feature type="compositionally biased region" description="Low complexity" evidence="1">
    <location>
        <begin position="54"/>
        <end position="63"/>
    </location>
</feature>
<feature type="region of interest" description="Disordered" evidence="1">
    <location>
        <begin position="706"/>
        <end position="746"/>
    </location>
</feature>
<protein>
    <submittedName>
        <fullName evidence="2">Uncharacterized protein</fullName>
    </submittedName>
</protein>
<feature type="region of interest" description="Disordered" evidence="1">
    <location>
        <begin position="54"/>
        <end position="112"/>
    </location>
</feature>
<feature type="compositionally biased region" description="Basic and acidic residues" evidence="1">
    <location>
        <begin position="97"/>
        <end position="112"/>
    </location>
</feature>
<sequence>MFAMSILSNTFTFALTALFYSFGYNLMCDFSSHVWVALKDKLVPEAVPVEEVTTVESTSPRTSQQFHSVATPISTPELNDTLPRLPRPRKTRGKFSYTREREERERRQREKRDALRPLLPPILSVSLERYPGNIKDVGPFVLCQSSLAVAPSKLVQTTTVSPSGEFVDKSFVEPKNPATSSAPSAQVQTTTPTLIRPESDDLSVDSNLPTPTSPPAPVSEPVSEPAPTTDTTPESAASIADVTEATEPTTATSEPTPVPAESTPAAVEPTSPSPTEPAPTEPVIMTEPSVPVAGLQAPPEHTPVPVPNSTGPILLPADAPPSTPSQPTPSVPTQQTPTAAIPGTTSAPAEEALPIPTPAPPAPAETSTAAPLAPESAHSAPLDTPYTTPAAPTISTPPTPGPNTQTTAVVPARAPNEAARPDSTVTDTTQGSIGSLVRLVGQMSIHELVEHEMEDWTGVFEMDVDEGPTVDAVVEMVKELELAMWDSIEEMERWRSGKGDPSTWAIDIRDTPMTSPYPDPISPEIPALPMVLDVHDNMDTPAYSCVDTDMDTDSAWTDSAREMDWTFGVPNPWLGPTLLAAPVTVWNSDGHTPDVHMEEGHMSPVAESEGGQMEEVVEDGPAEVVTTQQPSMDAYQVVEHLAWPIETEVENELEHAEDVADVPTDEVPANDTQDAIEEPATPEEPQEAVEELVEELAAMWTPADAEAAPEDDFDSDGEGAEDGGGIEDETEEDVEADLDALEEEHFQASAEDFLAGLGAELMGAQV</sequence>
<dbReference type="PRINTS" id="PR01217">
    <property type="entry name" value="PRICHEXTENSN"/>
</dbReference>
<evidence type="ECO:0000313" key="3">
    <source>
        <dbReference type="Proteomes" id="UP000663853"/>
    </source>
</evidence>
<evidence type="ECO:0000256" key="1">
    <source>
        <dbReference type="SAM" id="MobiDB-lite"/>
    </source>
</evidence>
<feature type="compositionally biased region" description="Low complexity" evidence="1">
    <location>
        <begin position="240"/>
        <end position="270"/>
    </location>
</feature>
<organism evidence="2 3">
    <name type="scientific">Rhizoctonia solani</name>
    <dbReference type="NCBI Taxonomy" id="456999"/>
    <lineage>
        <taxon>Eukaryota</taxon>
        <taxon>Fungi</taxon>
        <taxon>Dikarya</taxon>
        <taxon>Basidiomycota</taxon>
        <taxon>Agaricomycotina</taxon>
        <taxon>Agaricomycetes</taxon>
        <taxon>Cantharellales</taxon>
        <taxon>Ceratobasidiaceae</taxon>
        <taxon>Rhizoctonia</taxon>
    </lineage>
</organism>
<feature type="compositionally biased region" description="Acidic residues" evidence="1">
    <location>
        <begin position="707"/>
        <end position="742"/>
    </location>
</feature>
<reference evidence="2" key="1">
    <citation type="submission" date="2021-01" db="EMBL/GenBank/DDBJ databases">
        <authorList>
            <person name="Kaushik A."/>
        </authorList>
    </citation>
    <scope>NUCLEOTIDE SEQUENCE</scope>
    <source>
        <strain evidence="2">AG6-10EEA</strain>
    </source>
</reference>